<evidence type="ECO:0000313" key="1">
    <source>
        <dbReference type="EnsemblMetazoa" id="GMOY014141.P1294"/>
    </source>
</evidence>
<keyword evidence="2" id="KW-1185">Reference proteome</keyword>
<dbReference type="EMBL" id="CCAG010000868">
    <property type="status" value="NOT_ANNOTATED_CDS"/>
    <property type="molecule type" value="Genomic_DNA"/>
</dbReference>
<accession>A0ABK9NG01</accession>
<proteinExistence type="predicted"/>
<dbReference type="EnsemblMetazoa" id="GMOY014141.R1294">
    <property type="protein sequence ID" value="GMOY014141.P1294"/>
    <property type="gene ID" value="GMOY014141"/>
</dbReference>
<protein>
    <submittedName>
        <fullName evidence="1">Uncharacterized protein</fullName>
    </submittedName>
</protein>
<organism evidence="1 2">
    <name type="scientific">Glossina morsitans morsitans</name>
    <name type="common">Savannah tsetse fly</name>
    <dbReference type="NCBI Taxonomy" id="37546"/>
    <lineage>
        <taxon>Eukaryota</taxon>
        <taxon>Metazoa</taxon>
        <taxon>Ecdysozoa</taxon>
        <taxon>Arthropoda</taxon>
        <taxon>Hexapoda</taxon>
        <taxon>Insecta</taxon>
        <taxon>Pterygota</taxon>
        <taxon>Neoptera</taxon>
        <taxon>Endopterygota</taxon>
        <taxon>Diptera</taxon>
        <taxon>Brachycera</taxon>
        <taxon>Muscomorpha</taxon>
        <taxon>Hippoboscoidea</taxon>
        <taxon>Glossinidae</taxon>
        <taxon>Glossina</taxon>
    </lineage>
</organism>
<name>A0ABK9NG01_GLOMM</name>
<evidence type="ECO:0000313" key="2">
    <source>
        <dbReference type="Proteomes" id="UP000092444"/>
    </source>
</evidence>
<reference evidence="1" key="1">
    <citation type="submission" date="2025-05" db="UniProtKB">
        <authorList>
            <consortium name="EnsemblMetazoa"/>
        </authorList>
    </citation>
    <scope>IDENTIFICATION</scope>
    <source>
        <strain evidence="1">Yale</strain>
    </source>
</reference>
<dbReference type="Proteomes" id="UP000092444">
    <property type="component" value="Unassembled WGS sequence"/>
</dbReference>
<sequence length="108" mass="12802">MFFYGNTTLRQDFIEFFNKSTKISHLIYFLIDAQRTQSFTFLYLNVLHFLFNFLLRNECMTVSVILIMIAPTKITSSHANLIASSLKRRVWEHISIYQYISLSSIKSY</sequence>